<evidence type="ECO:0000256" key="3">
    <source>
        <dbReference type="ARBA" id="ARBA00022723"/>
    </source>
</evidence>
<keyword evidence="9" id="KW-0234">DNA repair</keyword>
<evidence type="ECO:0000256" key="1">
    <source>
        <dbReference type="ARBA" id="ARBA00009409"/>
    </source>
</evidence>
<keyword evidence="4" id="KW-0227">DNA damage</keyword>
<dbReference type="RefSeq" id="WP_248824539.1">
    <property type="nucleotide sequence ID" value="NZ_JALKFT010000008.1"/>
</dbReference>
<evidence type="ECO:0000256" key="13">
    <source>
        <dbReference type="PROSITE-ProRule" id="PRU00391"/>
    </source>
</evidence>
<evidence type="ECO:0000256" key="6">
    <source>
        <dbReference type="ARBA" id="ARBA00022801"/>
    </source>
</evidence>
<name>A0ABT0JXM2_9ACTN</name>
<dbReference type="PROSITE" id="PS51066">
    <property type="entry name" value="ZF_FPG_2"/>
    <property type="match status" value="1"/>
</dbReference>
<dbReference type="Gene3D" id="3.20.190.10">
    <property type="entry name" value="MutM-like, N-terminal"/>
    <property type="match status" value="1"/>
</dbReference>
<protein>
    <recommendedName>
        <fullName evidence="2">DNA-(apurinic or apyrimidinic site) lyase</fullName>
        <ecNumber evidence="2">4.2.99.18</ecNumber>
    </recommendedName>
</protein>
<evidence type="ECO:0000313" key="17">
    <source>
        <dbReference type="EMBL" id="MCK9876231.1"/>
    </source>
</evidence>
<keyword evidence="18" id="KW-1185">Reference proteome</keyword>
<keyword evidence="5 13" id="KW-0863">Zinc-finger</keyword>
<dbReference type="CDD" id="cd08971">
    <property type="entry name" value="AcNei2_N"/>
    <property type="match status" value="1"/>
</dbReference>
<feature type="region of interest" description="Disordered" evidence="14">
    <location>
        <begin position="242"/>
        <end position="322"/>
    </location>
</feature>
<gene>
    <name evidence="17" type="ORF">MXD59_10655</name>
</gene>
<dbReference type="PROSITE" id="PS51068">
    <property type="entry name" value="FPG_CAT"/>
    <property type="match status" value="1"/>
</dbReference>
<sequence>MPEGDTVWRAARRMDAVLAGETVLRSDLRVPALATADLSGQRISGVTARGKHLLTRFDGGLSLHTHFRMEGSWHLYPPGARWTGGPDWQVRVVLVTARQVAVGYRLAIVELLPSNREDEAVGHLGPDLLGPDWDLEAALTRLRARPRRCIGAALLDQRNLAGLGNIWRTEACFVAGVSPWTAVQDVPDLAGLIRRAQMMISAGARGGHQTTTGSPRAGQEHWVYGRAGRPCRRCATRILVADSTDGDDEGDGHLADGDGGGPGRGHGEGRRTTWCPHCQPSGTRYTQRAPISPTGAGRELRANTGSAGISFGRRRSGGPGHG</sequence>
<dbReference type="InterPro" id="IPR015886">
    <property type="entry name" value="H2TH_FPG"/>
</dbReference>
<dbReference type="Proteomes" id="UP001201873">
    <property type="component" value="Unassembled WGS sequence"/>
</dbReference>
<dbReference type="InterPro" id="IPR000214">
    <property type="entry name" value="Znf_DNA_glyclase/AP_lyase"/>
</dbReference>
<evidence type="ECO:0000259" key="16">
    <source>
        <dbReference type="PROSITE" id="PS51068"/>
    </source>
</evidence>
<dbReference type="Pfam" id="PF01149">
    <property type="entry name" value="Fapy_DNA_glyco"/>
    <property type="match status" value="1"/>
</dbReference>
<keyword evidence="10" id="KW-0456">Lyase</keyword>
<organism evidence="17 18">
    <name type="scientific">Frankia umida</name>
    <dbReference type="NCBI Taxonomy" id="573489"/>
    <lineage>
        <taxon>Bacteria</taxon>
        <taxon>Bacillati</taxon>
        <taxon>Actinomycetota</taxon>
        <taxon>Actinomycetes</taxon>
        <taxon>Frankiales</taxon>
        <taxon>Frankiaceae</taxon>
        <taxon>Frankia</taxon>
    </lineage>
</organism>
<dbReference type="InterPro" id="IPR035937">
    <property type="entry name" value="FPG_N"/>
</dbReference>
<dbReference type="InterPro" id="IPR010979">
    <property type="entry name" value="Ribosomal_uS13-like_H2TH"/>
</dbReference>
<keyword evidence="7" id="KW-0862">Zinc</keyword>
<dbReference type="Gene3D" id="1.10.8.50">
    <property type="match status" value="1"/>
</dbReference>
<evidence type="ECO:0000256" key="4">
    <source>
        <dbReference type="ARBA" id="ARBA00022763"/>
    </source>
</evidence>
<comment type="caution">
    <text evidence="17">The sequence shown here is derived from an EMBL/GenBank/DDBJ whole genome shotgun (WGS) entry which is preliminary data.</text>
</comment>
<dbReference type="InterPro" id="IPR012319">
    <property type="entry name" value="FPG_cat"/>
</dbReference>
<evidence type="ECO:0000259" key="15">
    <source>
        <dbReference type="PROSITE" id="PS51066"/>
    </source>
</evidence>
<feature type="domain" description="FPG-type" evidence="15">
    <location>
        <begin position="222"/>
        <end position="280"/>
    </location>
</feature>
<reference evidence="17 18" key="1">
    <citation type="submission" date="2022-04" db="EMBL/GenBank/DDBJ databases">
        <title>Genome diversity in the genus Frankia.</title>
        <authorList>
            <person name="Carlos-Shanley C."/>
            <person name="Hahn D."/>
        </authorList>
    </citation>
    <scope>NUCLEOTIDE SEQUENCE [LARGE SCALE GENOMIC DNA]</scope>
    <source>
        <strain evidence="17 18">Ag45/Mut15</strain>
    </source>
</reference>
<dbReference type="SUPFAM" id="SSF81624">
    <property type="entry name" value="N-terminal domain of MutM-like DNA repair proteins"/>
    <property type="match status" value="1"/>
</dbReference>
<comment type="similarity">
    <text evidence="1">Belongs to the FPG family.</text>
</comment>
<evidence type="ECO:0000256" key="11">
    <source>
        <dbReference type="ARBA" id="ARBA00023268"/>
    </source>
</evidence>
<feature type="domain" description="Formamidopyrimidine-DNA glycosylase catalytic" evidence="16">
    <location>
        <begin position="2"/>
        <end position="101"/>
    </location>
</feature>
<keyword evidence="11" id="KW-0511">Multifunctional enzyme</keyword>
<keyword evidence="3" id="KW-0479">Metal-binding</keyword>
<keyword evidence="8" id="KW-0238">DNA-binding</keyword>
<evidence type="ECO:0000256" key="5">
    <source>
        <dbReference type="ARBA" id="ARBA00022771"/>
    </source>
</evidence>
<dbReference type="PANTHER" id="PTHR42697:SF1">
    <property type="entry name" value="ENDONUCLEASE 8"/>
    <property type="match status" value="1"/>
</dbReference>
<dbReference type="SMART" id="SM01232">
    <property type="entry name" value="H2TH"/>
    <property type="match status" value="1"/>
</dbReference>
<dbReference type="SUPFAM" id="SSF46946">
    <property type="entry name" value="S13-like H2TH domain"/>
    <property type="match status" value="1"/>
</dbReference>
<dbReference type="SMART" id="SM00898">
    <property type="entry name" value="Fapy_DNA_glyco"/>
    <property type="match status" value="1"/>
</dbReference>
<accession>A0ABT0JXM2</accession>
<dbReference type="Pfam" id="PF06831">
    <property type="entry name" value="H2TH"/>
    <property type="match status" value="1"/>
</dbReference>
<keyword evidence="12" id="KW-0326">Glycosidase</keyword>
<keyword evidence="6" id="KW-0378">Hydrolase</keyword>
<evidence type="ECO:0000256" key="7">
    <source>
        <dbReference type="ARBA" id="ARBA00022833"/>
    </source>
</evidence>
<proteinExistence type="inferred from homology"/>
<dbReference type="EMBL" id="JALKFT010000008">
    <property type="protein sequence ID" value="MCK9876231.1"/>
    <property type="molecule type" value="Genomic_DNA"/>
</dbReference>
<evidence type="ECO:0000256" key="14">
    <source>
        <dbReference type="SAM" id="MobiDB-lite"/>
    </source>
</evidence>
<dbReference type="PANTHER" id="PTHR42697">
    <property type="entry name" value="ENDONUCLEASE 8"/>
    <property type="match status" value="1"/>
</dbReference>
<dbReference type="InterPro" id="IPR044090">
    <property type="entry name" value="Nei2_N"/>
</dbReference>
<evidence type="ECO:0000256" key="2">
    <source>
        <dbReference type="ARBA" id="ARBA00012720"/>
    </source>
</evidence>
<evidence type="ECO:0000256" key="9">
    <source>
        <dbReference type="ARBA" id="ARBA00023204"/>
    </source>
</evidence>
<evidence type="ECO:0000313" key="18">
    <source>
        <dbReference type="Proteomes" id="UP001201873"/>
    </source>
</evidence>
<evidence type="ECO:0000256" key="12">
    <source>
        <dbReference type="ARBA" id="ARBA00023295"/>
    </source>
</evidence>
<dbReference type="EC" id="4.2.99.18" evidence="2"/>
<evidence type="ECO:0000256" key="10">
    <source>
        <dbReference type="ARBA" id="ARBA00023239"/>
    </source>
</evidence>
<evidence type="ECO:0000256" key="8">
    <source>
        <dbReference type="ARBA" id="ARBA00023125"/>
    </source>
</evidence>